<evidence type="ECO:0000259" key="3">
    <source>
        <dbReference type="Pfam" id="PF17921"/>
    </source>
</evidence>
<feature type="coiled-coil region" evidence="1">
    <location>
        <begin position="145"/>
        <end position="175"/>
    </location>
</feature>
<dbReference type="GO" id="GO:0003964">
    <property type="term" value="F:RNA-directed DNA polymerase activity"/>
    <property type="evidence" value="ECO:0007669"/>
    <property type="project" value="UniProtKB-KW"/>
</dbReference>
<dbReference type="Proteomes" id="UP001151760">
    <property type="component" value="Unassembled WGS sequence"/>
</dbReference>
<reference evidence="4" key="2">
    <citation type="submission" date="2022-01" db="EMBL/GenBank/DDBJ databases">
        <authorList>
            <person name="Yamashiro T."/>
            <person name="Shiraishi A."/>
            <person name="Satake H."/>
            <person name="Nakayama K."/>
        </authorList>
    </citation>
    <scope>NUCLEOTIDE SEQUENCE</scope>
</reference>
<comment type="caution">
    <text evidence="4">The sequence shown here is derived from an EMBL/GenBank/DDBJ whole genome shotgun (WGS) entry which is preliminary data.</text>
</comment>
<evidence type="ECO:0000313" key="4">
    <source>
        <dbReference type="EMBL" id="GJT45402.1"/>
    </source>
</evidence>
<dbReference type="InterPro" id="IPR028045">
    <property type="entry name" value="HROB"/>
</dbReference>
<evidence type="ECO:0000313" key="5">
    <source>
        <dbReference type="Proteomes" id="UP001151760"/>
    </source>
</evidence>
<evidence type="ECO:0000256" key="1">
    <source>
        <dbReference type="SAM" id="Coils"/>
    </source>
</evidence>
<protein>
    <submittedName>
        <fullName evidence="4">Reverse transcriptase domain-containing protein</fullName>
    </submittedName>
</protein>
<keyword evidence="1" id="KW-0175">Coiled coil</keyword>
<keyword evidence="4" id="KW-0695">RNA-directed DNA polymerase</keyword>
<keyword evidence="4" id="KW-0808">Transferase</keyword>
<name>A0ABQ5E1W3_9ASTR</name>
<organism evidence="4 5">
    <name type="scientific">Tanacetum coccineum</name>
    <dbReference type="NCBI Taxonomy" id="301880"/>
    <lineage>
        <taxon>Eukaryota</taxon>
        <taxon>Viridiplantae</taxon>
        <taxon>Streptophyta</taxon>
        <taxon>Embryophyta</taxon>
        <taxon>Tracheophyta</taxon>
        <taxon>Spermatophyta</taxon>
        <taxon>Magnoliopsida</taxon>
        <taxon>eudicotyledons</taxon>
        <taxon>Gunneridae</taxon>
        <taxon>Pentapetalae</taxon>
        <taxon>asterids</taxon>
        <taxon>campanulids</taxon>
        <taxon>Asterales</taxon>
        <taxon>Asteraceae</taxon>
        <taxon>Asteroideae</taxon>
        <taxon>Anthemideae</taxon>
        <taxon>Anthemidinae</taxon>
        <taxon>Tanacetum</taxon>
    </lineage>
</organism>
<dbReference type="Gene3D" id="1.10.340.70">
    <property type="match status" value="1"/>
</dbReference>
<keyword evidence="4" id="KW-0548">Nucleotidyltransferase</keyword>
<sequence>MSTLVNTSSTEISVVKQKYDELLTKSLLTRSQFEGQLKEKTKVISDLKVKEGKDIDTMIEMDKQIKFLNEILYKRNQSIQTIHMLAPKCATYHGRSTFANPKYLKKAQSDKPRLYEIPYDTSDPANRFLPIGEDTVDSLKKCVEINIEREQYHEIQDLKAQMQDKNMVINELKKLILVTKGKSVETQFDKPSVVRQPNAQRIPKPSVLGKPTPFSNSPEMRRVIHTTSVSRPQLKSYQVKEKVVPNISQIVQLILIIVDSGCSKHLTGNLQDVTESRLRVFMSLSFETQQFKPPVVNVNDVLFTSVQASSSSNDFLIYTVQNSSIKTTAYDRQVHCSFPTKVVPLAVKTATSRQELELLFHLHIAMLRTTGAENLAADHLSRLENPDLGTFTEEEIADKFPDEHLMILKTKLNEDEPWYADYVNYIVGKIVPPNWTPEKRRRFFSQVKNYFWDEPYVFKLCPDNVMRRCIVGNEILEILAHCHSGPTRGHHSASITGRKVYESGFFWPSIFKYVKDYVMICDTCQRSGNIPSRSEMPRNNIQVEAQALPTNDARVVIKFLRRLFARFGVPKGVTGLSKPVKFTKLLKQRDILLGLDRVVMSTQEYMKKVVEDVGEDEDFKSGLWNGKLDQVVAIVKSCSPNVIGDLTVTMKDLSGTIPGTIHHKVIGEGRYGKDITIGVVLILANVSVFSPKPSMHYLNITMRNVVFRKDTGHGSAAAKNRFMELNELMELRDEAYENTRIYNERTKRWHDSRLRGDKNFKVGDKVLLFKSRFKMHPGKLKSRLYRPNVVKTVYPYETVEIIDRNRISFKVNGQRLKKYHDGHIDVEDKEVVEFEEDTT</sequence>
<dbReference type="Pfam" id="PF17921">
    <property type="entry name" value="Integrase_H2C2"/>
    <property type="match status" value="1"/>
</dbReference>
<accession>A0ABQ5E1W3</accession>
<dbReference type="EMBL" id="BQNB010015898">
    <property type="protein sequence ID" value="GJT45402.1"/>
    <property type="molecule type" value="Genomic_DNA"/>
</dbReference>
<feature type="domain" description="Integrase zinc-binding" evidence="3">
    <location>
        <begin position="474"/>
        <end position="527"/>
    </location>
</feature>
<dbReference type="PANTHER" id="PTHR14523">
    <property type="entry name" value="UNCHARACTERIZED PROTEIN C17ORF53 HOMOLOG"/>
    <property type="match status" value="1"/>
</dbReference>
<gene>
    <name evidence="4" type="ORF">Tco_0954117</name>
</gene>
<dbReference type="InterPro" id="IPR041588">
    <property type="entry name" value="Integrase_H2C2"/>
</dbReference>
<dbReference type="PANTHER" id="PTHR14523:SF1">
    <property type="entry name" value="HOMOLOGOUS RECOMBINATION OB-FOLD PROTEIN"/>
    <property type="match status" value="1"/>
</dbReference>
<proteinExistence type="predicted"/>
<dbReference type="Pfam" id="PF15072">
    <property type="entry name" value="HROB"/>
    <property type="match status" value="1"/>
</dbReference>
<reference evidence="4" key="1">
    <citation type="journal article" date="2022" name="Int. J. Mol. Sci.">
        <title>Draft Genome of Tanacetum Coccineum: Genomic Comparison of Closely Related Tanacetum-Family Plants.</title>
        <authorList>
            <person name="Yamashiro T."/>
            <person name="Shiraishi A."/>
            <person name="Nakayama K."/>
            <person name="Satake H."/>
        </authorList>
    </citation>
    <scope>NUCLEOTIDE SEQUENCE</scope>
</reference>
<keyword evidence="5" id="KW-1185">Reference proteome</keyword>
<evidence type="ECO:0000259" key="2">
    <source>
        <dbReference type="Pfam" id="PF15072"/>
    </source>
</evidence>
<dbReference type="InterPro" id="IPR058570">
    <property type="entry name" value="HROB_OB"/>
</dbReference>
<feature type="domain" description="Homologous recombination OB-fold protein OB-fold" evidence="2">
    <location>
        <begin position="627"/>
        <end position="706"/>
    </location>
</feature>